<proteinExistence type="predicted"/>
<evidence type="ECO:0000313" key="3">
    <source>
        <dbReference type="Proteomes" id="UP000032141"/>
    </source>
</evidence>
<dbReference type="HOGENOM" id="CLU_1122491_0_0_1"/>
<accession>A0A0D3A2E6</accession>
<keyword evidence="1" id="KW-1133">Transmembrane helix</keyword>
<name>A0A0D3A2E6_BRAOL</name>
<dbReference type="Gramene" id="Bo1g008720.1">
    <property type="protein sequence ID" value="Bo1g008720.1"/>
    <property type="gene ID" value="Bo1g008720"/>
</dbReference>
<dbReference type="OMA" id="SERMFAP"/>
<keyword evidence="1" id="KW-0812">Transmembrane</keyword>
<reference evidence="2" key="2">
    <citation type="submission" date="2015-03" db="UniProtKB">
        <authorList>
            <consortium name="EnsemblPlants"/>
        </authorList>
    </citation>
    <scope>IDENTIFICATION</scope>
</reference>
<dbReference type="Proteomes" id="UP000032141">
    <property type="component" value="Chromosome C1"/>
</dbReference>
<feature type="transmembrane region" description="Helical" evidence="1">
    <location>
        <begin position="6"/>
        <end position="23"/>
    </location>
</feature>
<reference evidence="2 3" key="1">
    <citation type="journal article" date="2014" name="Genome Biol.">
        <title>Transcriptome and methylome profiling reveals relics of genome dominance in the mesopolyploid Brassica oleracea.</title>
        <authorList>
            <person name="Parkin I.A."/>
            <person name="Koh C."/>
            <person name="Tang H."/>
            <person name="Robinson S.J."/>
            <person name="Kagale S."/>
            <person name="Clarke W.E."/>
            <person name="Town C.D."/>
            <person name="Nixon J."/>
            <person name="Krishnakumar V."/>
            <person name="Bidwell S.L."/>
            <person name="Denoeud F."/>
            <person name="Belcram H."/>
            <person name="Links M.G."/>
            <person name="Just J."/>
            <person name="Clarke C."/>
            <person name="Bender T."/>
            <person name="Huebert T."/>
            <person name="Mason A.S."/>
            <person name="Pires J.C."/>
            <person name="Barker G."/>
            <person name="Moore J."/>
            <person name="Walley P.G."/>
            <person name="Manoli S."/>
            <person name="Batley J."/>
            <person name="Edwards D."/>
            <person name="Nelson M.N."/>
            <person name="Wang X."/>
            <person name="Paterson A.H."/>
            <person name="King G."/>
            <person name="Bancroft I."/>
            <person name="Chalhoub B."/>
            <person name="Sharpe A.G."/>
        </authorList>
    </citation>
    <scope>NUCLEOTIDE SEQUENCE</scope>
    <source>
        <strain evidence="2 3">cv. TO1000</strain>
    </source>
</reference>
<dbReference type="EnsemblPlants" id="Bo1g008720.1">
    <property type="protein sequence ID" value="Bo1g008720.1"/>
    <property type="gene ID" value="Bo1g008720"/>
</dbReference>
<evidence type="ECO:0000256" key="1">
    <source>
        <dbReference type="SAM" id="Phobius"/>
    </source>
</evidence>
<organism evidence="2 3">
    <name type="scientific">Brassica oleracea var. oleracea</name>
    <dbReference type="NCBI Taxonomy" id="109376"/>
    <lineage>
        <taxon>Eukaryota</taxon>
        <taxon>Viridiplantae</taxon>
        <taxon>Streptophyta</taxon>
        <taxon>Embryophyta</taxon>
        <taxon>Tracheophyta</taxon>
        <taxon>Spermatophyta</taxon>
        <taxon>Magnoliopsida</taxon>
        <taxon>eudicotyledons</taxon>
        <taxon>Gunneridae</taxon>
        <taxon>Pentapetalae</taxon>
        <taxon>rosids</taxon>
        <taxon>malvids</taxon>
        <taxon>Brassicales</taxon>
        <taxon>Brassicaceae</taxon>
        <taxon>Brassiceae</taxon>
        <taxon>Brassica</taxon>
    </lineage>
</organism>
<sequence length="248" mass="28971">HLFFIFSFFFFFFSFSFVSLVFSDDDEKQPLQFVLSERMFAPTKVSDYIRYDLKEIIKPFKRSSNRSLEDDIDKISAQEQKVFTFQSLVSATKDSRLLLLGFLCFLVMFCYVCLGRDWARFDWIWVSSLHSWESSPWEMYILFLAGVTLTIGIQPAIQFFTKRRNFKAGFCSIHTSDRCLIATVEGVFLSNPLFAHKYISCKRLSIPYVDCLILQPRIPVEHSNLIVHSDSDCLTLQPGIWLVFFSLL</sequence>
<keyword evidence="3" id="KW-1185">Reference proteome</keyword>
<dbReference type="AlphaFoldDB" id="A0A0D3A2E6"/>
<protein>
    <submittedName>
        <fullName evidence="2">Uncharacterized protein</fullName>
    </submittedName>
</protein>
<keyword evidence="1" id="KW-0472">Membrane</keyword>
<feature type="transmembrane region" description="Helical" evidence="1">
    <location>
        <begin position="139"/>
        <end position="157"/>
    </location>
</feature>
<feature type="transmembrane region" description="Helical" evidence="1">
    <location>
        <begin position="97"/>
        <end position="119"/>
    </location>
</feature>
<evidence type="ECO:0000313" key="2">
    <source>
        <dbReference type="EnsemblPlants" id="Bo1g008720.1"/>
    </source>
</evidence>